<gene>
    <name evidence="2" type="ORF">QBC35DRAFT_246596</name>
</gene>
<dbReference type="EMBL" id="MU864355">
    <property type="protein sequence ID" value="KAK4192317.1"/>
    <property type="molecule type" value="Genomic_DNA"/>
</dbReference>
<evidence type="ECO:0000313" key="2">
    <source>
        <dbReference type="EMBL" id="KAK4192317.1"/>
    </source>
</evidence>
<feature type="region of interest" description="Disordered" evidence="1">
    <location>
        <begin position="658"/>
        <end position="721"/>
    </location>
</feature>
<feature type="region of interest" description="Disordered" evidence="1">
    <location>
        <begin position="490"/>
        <end position="567"/>
    </location>
</feature>
<feature type="compositionally biased region" description="Pro residues" evidence="1">
    <location>
        <begin position="669"/>
        <end position="682"/>
    </location>
</feature>
<protein>
    <submittedName>
        <fullName evidence="2">Uncharacterized protein</fullName>
    </submittedName>
</protein>
<feature type="region of interest" description="Disordered" evidence="1">
    <location>
        <begin position="1"/>
        <end position="267"/>
    </location>
</feature>
<evidence type="ECO:0000313" key="3">
    <source>
        <dbReference type="Proteomes" id="UP001302126"/>
    </source>
</evidence>
<name>A0AAN6X558_9PEZI</name>
<feature type="compositionally biased region" description="Low complexity" evidence="1">
    <location>
        <begin position="658"/>
        <end position="668"/>
    </location>
</feature>
<feature type="compositionally biased region" description="Polar residues" evidence="1">
    <location>
        <begin position="500"/>
        <end position="524"/>
    </location>
</feature>
<evidence type="ECO:0000256" key="1">
    <source>
        <dbReference type="SAM" id="MobiDB-lite"/>
    </source>
</evidence>
<feature type="compositionally biased region" description="Low complexity" evidence="1">
    <location>
        <begin position="548"/>
        <end position="565"/>
    </location>
</feature>
<sequence length="721" mass="78500">MTENDPAIDLESAASSSIRMEPPADPPPPPRSVHEGFPTAAERRAARRPHPLPNRGVRRNAYKGQNEPPVNEASDEEGKESKGDSQQVEKVDEEKVVNIEPAQTVEEEKAEAVEQAQTVDNDEVEDVEQVSTVDNGDAEVVGQVQKLDEETEDVEQLETVEKDDEDIRHVQIADDGNPLEEANPPPTRPLPRSPSVDISPYIRPLPQETPRRNRRQGIAHFPSTPRSSTPSPAPRRSHTSSSRQTKRRSPASAMADFLPPAMSTPPISLLPAERKIDFYAESLKRSPRLMVYRYTGTTDTCYIDGFKVDKISRSAIAELAARPRGCHRCNPAGHKKLGLTSQELATDTTTSPEATVEHPVADNGDSEAAVEYPADGHGDCESTAENVAKTNEGFEATAELMTQANGDSGAMDEHVVEGDRESIQDLSALSAGQDAQSLASPRPSITTLSSFAERLAAGQIPGFTMTSGLQEKTTTVPEYMYMGGDGVVRAMRDPRRPASGGSSQGMRPVSGESTQSMIPDSVSSEEPKSWTPFRRTNRPVTPSQQAITPSEPTSRWSSSDDSSVSNKKLTRKLMRALSFGKLKPQKSWSSIRNELHEFQTSSVPPVPPIPQAYAQASELGSPRRAFTATEAKLTALSGHTAYRSVSTTDIAGAAAATGHADGMGMMPSRLPPPRYALPPSPTRPTSRKRSKSNVLRKHRKEDEDEVTKGRGEEQEGRREYI</sequence>
<feature type="compositionally biased region" description="Acidic residues" evidence="1">
    <location>
        <begin position="149"/>
        <end position="164"/>
    </location>
</feature>
<organism evidence="2 3">
    <name type="scientific">Podospora australis</name>
    <dbReference type="NCBI Taxonomy" id="1536484"/>
    <lineage>
        <taxon>Eukaryota</taxon>
        <taxon>Fungi</taxon>
        <taxon>Dikarya</taxon>
        <taxon>Ascomycota</taxon>
        <taxon>Pezizomycotina</taxon>
        <taxon>Sordariomycetes</taxon>
        <taxon>Sordariomycetidae</taxon>
        <taxon>Sordariales</taxon>
        <taxon>Podosporaceae</taxon>
        <taxon>Podospora</taxon>
    </lineage>
</organism>
<feature type="compositionally biased region" description="Basic residues" evidence="1">
    <location>
        <begin position="685"/>
        <end position="699"/>
    </location>
</feature>
<keyword evidence="3" id="KW-1185">Reference proteome</keyword>
<dbReference type="AlphaFoldDB" id="A0AAN6X558"/>
<accession>A0AAN6X558</accession>
<feature type="compositionally biased region" description="Pro residues" evidence="1">
    <location>
        <begin position="183"/>
        <end position="192"/>
    </location>
</feature>
<dbReference type="Proteomes" id="UP001302126">
    <property type="component" value="Unassembled WGS sequence"/>
</dbReference>
<feature type="compositionally biased region" description="Basic residues" evidence="1">
    <location>
        <begin position="45"/>
        <end position="61"/>
    </location>
</feature>
<feature type="compositionally biased region" description="Basic and acidic residues" evidence="1">
    <location>
        <begin position="706"/>
        <end position="721"/>
    </location>
</feature>
<reference evidence="2" key="1">
    <citation type="journal article" date="2023" name="Mol. Phylogenet. Evol.">
        <title>Genome-scale phylogeny and comparative genomics of the fungal order Sordariales.</title>
        <authorList>
            <person name="Hensen N."/>
            <person name="Bonometti L."/>
            <person name="Westerberg I."/>
            <person name="Brannstrom I.O."/>
            <person name="Guillou S."/>
            <person name="Cros-Aarteil S."/>
            <person name="Calhoun S."/>
            <person name="Haridas S."/>
            <person name="Kuo A."/>
            <person name="Mondo S."/>
            <person name="Pangilinan J."/>
            <person name="Riley R."/>
            <person name="LaButti K."/>
            <person name="Andreopoulos B."/>
            <person name="Lipzen A."/>
            <person name="Chen C."/>
            <person name="Yan M."/>
            <person name="Daum C."/>
            <person name="Ng V."/>
            <person name="Clum A."/>
            <person name="Steindorff A."/>
            <person name="Ohm R.A."/>
            <person name="Martin F."/>
            <person name="Silar P."/>
            <person name="Natvig D.O."/>
            <person name="Lalanne C."/>
            <person name="Gautier V."/>
            <person name="Ament-Velasquez S.L."/>
            <person name="Kruys A."/>
            <person name="Hutchinson M.I."/>
            <person name="Powell A.J."/>
            <person name="Barry K."/>
            <person name="Miller A.N."/>
            <person name="Grigoriev I.V."/>
            <person name="Debuchy R."/>
            <person name="Gladieux P."/>
            <person name="Hiltunen Thoren M."/>
            <person name="Johannesson H."/>
        </authorList>
    </citation>
    <scope>NUCLEOTIDE SEQUENCE</scope>
    <source>
        <strain evidence="2">PSN309</strain>
    </source>
</reference>
<proteinExistence type="predicted"/>
<reference evidence="2" key="2">
    <citation type="submission" date="2023-05" db="EMBL/GenBank/DDBJ databases">
        <authorList>
            <consortium name="Lawrence Berkeley National Laboratory"/>
            <person name="Steindorff A."/>
            <person name="Hensen N."/>
            <person name="Bonometti L."/>
            <person name="Westerberg I."/>
            <person name="Brannstrom I.O."/>
            <person name="Guillou S."/>
            <person name="Cros-Aarteil S."/>
            <person name="Calhoun S."/>
            <person name="Haridas S."/>
            <person name="Kuo A."/>
            <person name="Mondo S."/>
            <person name="Pangilinan J."/>
            <person name="Riley R."/>
            <person name="Labutti K."/>
            <person name="Andreopoulos B."/>
            <person name="Lipzen A."/>
            <person name="Chen C."/>
            <person name="Yanf M."/>
            <person name="Daum C."/>
            <person name="Ng V."/>
            <person name="Clum A."/>
            <person name="Ohm R."/>
            <person name="Martin F."/>
            <person name="Silar P."/>
            <person name="Natvig D."/>
            <person name="Lalanne C."/>
            <person name="Gautier V."/>
            <person name="Ament-Velasquez S.L."/>
            <person name="Kruys A."/>
            <person name="Hutchinson M.I."/>
            <person name="Powell A.J."/>
            <person name="Barry K."/>
            <person name="Miller A.N."/>
            <person name="Grigoriev I.V."/>
            <person name="Debuchy R."/>
            <person name="Gladieux P."/>
            <person name="Thoren M.H."/>
            <person name="Johannesson H."/>
        </authorList>
    </citation>
    <scope>NUCLEOTIDE SEQUENCE</scope>
    <source>
        <strain evidence="2">PSN309</strain>
    </source>
</reference>
<feature type="compositionally biased region" description="Basic and acidic residues" evidence="1">
    <location>
        <begin position="79"/>
        <end position="97"/>
    </location>
</feature>
<comment type="caution">
    <text evidence="2">The sequence shown here is derived from an EMBL/GenBank/DDBJ whole genome shotgun (WGS) entry which is preliminary data.</text>
</comment>
<feature type="compositionally biased region" description="Polar residues" evidence="1">
    <location>
        <begin position="538"/>
        <end position="547"/>
    </location>
</feature>